<evidence type="ECO:0000256" key="1">
    <source>
        <dbReference type="ARBA" id="ARBA00022723"/>
    </source>
</evidence>
<dbReference type="InterPro" id="IPR001222">
    <property type="entry name" value="Znf_TFIIS"/>
</dbReference>
<keyword evidence="5" id="KW-0240">DNA-directed RNA polymerase</keyword>
<keyword evidence="1 5" id="KW-0479">Metal-binding</keyword>
<dbReference type="Proteomes" id="UP000192758">
    <property type="component" value="Unassembled WGS sequence"/>
</dbReference>
<dbReference type="Pfam" id="PF02150">
    <property type="entry name" value="Zn_ribbon_RPB9"/>
    <property type="match status" value="1"/>
</dbReference>
<reference evidence="7 8" key="1">
    <citation type="journal article" date="2017" name="Environ. Microbiol.">
        <title>Decay of the glycolytic pathway and adaptation to intranuclear parasitism within Enterocytozoonidae microsporidia.</title>
        <authorList>
            <person name="Wiredu Boakye D."/>
            <person name="Jaroenlak P."/>
            <person name="Prachumwat A."/>
            <person name="Williams T.A."/>
            <person name="Bateman K.S."/>
            <person name="Itsathitphaisarn O."/>
            <person name="Sritunyalucksana K."/>
            <person name="Paszkiewicz K.H."/>
            <person name="Moore K.A."/>
            <person name="Stentiford G.D."/>
            <person name="Williams B.A."/>
        </authorList>
    </citation>
    <scope>NUCLEOTIDE SEQUENCE [LARGE SCALE GENOMIC DNA]</scope>
    <source>
        <strain evidence="7 8">TH1</strain>
    </source>
</reference>
<dbReference type="GO" id="GO:0008270">
    <property type="term" value="F:zinc ion binding"/>
    <property type="evidence" value="ECO:0007669"/>
    <property type="project" value="UniProtKB-KW"/>
</dbReference>
<dbReference type="EMBL" id="MNPJ01000028">
    <property type="protein sequence ID" value="OQS53586.1"/>
    <property type="molecule type" value="Genomic_DNA"/>
</dbReference>
<evidence type="ECO:0000313" key="7">
    <source>
        <dbReference type="EMBL" id="OQS53586.1"/>
    </source>
</evidence>
<dbReference type="Gene3D" id="2.20.25.10">
    <property type="match status" value="1"/>
</dbReference>
<dbReference type="AlphaFoldDB" id="A0A1W0E2W7"/>
<dbReference type="GO" id="GO:0003676">
    <property type="term" value="F:nucleic acid binding"/>
    <property type="evidence" value="ECO:0007669"/>
    <property type="project" value="InterPro"/>
</dbReference>
<feature type="domain" description="TFIIS-type" evidence="6">
    <location>
        <begin position="59"/>
        <end position="111"/>
    </location>
</feature>
<evidence type="ECO:0000313" key="8">
    <source>
        <dbReference type="Proteomes" id="UP000192758"/>
    </source>
</evidence>
<evidence type="ECO:0000256" key="2">
    <source>
        <dbReference type="ARBA" id="ARBA00022771"/>
    </source>
</evidence>
<dbReference type="GO" id="GO:0006351">
    <property type="term" value="P:DNA-templated transcription"/>
    <property type="evidence" value="ECO:0007669"/>
    <property type="project" value="InterPro"/>
</dbReference>
<dbReference type="Pfam" id="PF01096">
    <property type="entry name" value="Zn_ribbon_TFIIS"/>
    <property type="match status" value="1"/>
</dbReference>
<gene>
    <name evidence="7" type="primary">rpoM</name>
    <name evidence="7" type="ORF">EHP00_1370</name>
</gene>
<keyword evidence="8" id="KW-1185">Reference proteome</keyword>
<comment type="similarity">
    <text evidence="5">Belongs to the archaeal rpoM/eukaryotic RPA12/RPB9/RPC11 RNA polymerase family.</text>
</comment>
<dbReference type="SUPFAM" id="SSF57783">
    <property type="entry name" value="Zinc beta-ribbon"/>
    <property type="match status" value="1"/>
</dbReference>
<keyword evidence="2 4" id="KW-0863">Zinc-finger</keyword>
<dbReference type="SMART" id="SM00440">
    <property type="entry name" value="ZnF_C2C2"/>
    <property type="match status" value="1"/>
</dbReference>
<dbReference type="PROSITE" id="PS51133">
    <property type="entry name" value="ZF_TFIIS_2"/>
    <property type="match status" value="1"/>
</dbReference>
<accession>A0A1W0E2W7</accession>
<dbReference type="VEuPathDB" id="MicrosporidiaDB:EHP00_1370"/>
<protein>
    <submittedName>
        <fullName evidence="7">RpoM</fullName>
    </submittedName>
</protein>
<sequence length="111" mass="12693">MLFFCTKCDNLATYKHDKLVCRVCSYAFDFIPPKTVVEHFNNSVTSDILVDDFSQGNFCDVLCPKCSNNRAAFHELQTRSADEAATFFICVQNVNTNGSKIKLTECYYLFF</sequence>
<evidence type="ECO:0000256" key="4">
    <source>
        <dbReference type="PROSITE-ProRule" id="PRU00472"/>
    </source>
</evidence>
<evidence type="ECO:0000256" key="5">
    <source>
        <dbReference type="RuleBase" id="RU003474"/>
    </source>
</evidence>
<proteinExistence type="inferred from homology"/>
<keyword evidence="3" id="KW-0862">Zinc</keyword>
<dbReference type="SMART" id="SM00661">
    <property type="entry name" value="RPOL9"/>
    <property type="match status" value="1"/>
</dbReference>
<name>A0A1W0E2W7_9MICR</name>
<comment type="caution">
    <text evidence="7">The sequence shown here is derived from an EMBL/GenBank/DDBJ whole genome shotgun (WGS) entry which is preliminary data.</text>
</comment>
<evidence type="ECO:0000259" key="6">
    <source>
        <dbReference type="PROSITE" id="PS51133"/>
    </source>
</evidence>
<keyword evidence="5" id="KW-0804">Transcription</keyword>
<organism evidence="7 8">
    <name type="scientific">Ecytonucleospora hepatopenaei</name>
    <dbReference type="NCBI Taxonomy" id="646526"/>
    <lineage>
        <taxon>Eukaryota</taxon>
        <taxon>Fungi</taxon>
        <taxon>Fungi incertae sedis</taxon>
        <taxon>Microsporidia</taxon>
        <taxon>Enterocytozoonidae</taxon>
        <taxon>Ecytonucleospora</taxon>
    </lineage>
</organism>
<dbReference type="InterPro" id="IPR001529">
    <property type="entry name" value="Zn_ribbon_RPB9"/>
</dbReference>
<dbReference type="OrthoDB" id="282152at2759"/>
<dbReference type="GO" id="GO:0000428">
    <property type="term" value="C:DNA-directed RNA polymerase complex"/>
    <property type="evidence" value="ECO:0007669"/>
    <property type="project" value="UniProtKB-KW"/>
</dbReference>
<evidence type="ECO:0000256" key="3">
    <source>
        <dbReference type="ARBA" id="ARBA00022833"/>
    </source>
</evidence>